<feature type="transmembrane region" description="Helical" evidence="5">
    <location>
        <begin position="213"/>
        <end position="233"/>
    </location>
</feature>
<accession>A0A364V6J1</accession>
<reference evidence="6 7" key="1">
    <citation type="journal article" date="2018" name="Syst. Appl. Microbiol.">
        <title>Corynebacterium heidelbergense sp. nov., isolated from the preen glands of Egyptian geese (Alopochen aegyptiacus).</title>
        <authorList>
            <person name="Braun M.S."/>
            <person name="Wang E."/>
            <person name="Zimmermann S."/>
            <person name="Wink M."/>
        </authorList>
    </citation>
    <scope>NUCLEOTIDE SEQUENCE [LARGE SCALE GENOMIC DNA]</scope>
    <source>
        <strain evidence="6 7">647</strain>
    </source>
</reference>
<feature type="transmembrane region" description="Helical" evidence="5">
    <location>
        <begin position="240"/>
        <end position="258"/>
    </location>
</feature>
<dbReference type="NCBIfam" id="NF009608">
    <property type="entry name" value="PRK13105.1"/>
    <property type="match status" value="1"/>
</dbReference>
<keyword evidence="2 5" id="KW-0812">Transmembrane</keyword>
<keyword evidence="3 5" id="KW-1133">Transmembrane helix</keyword>
<evidence type="ECO:0000313" key="7">
    <source>
        <dbReference type="Proteomes" id="UP000251577"/>
    </source>
</evidence>
<keyword evidence="4 5" id="KW-0472">Membrane</keyword>
<dbReference type="GO" id="GO:0016765">
    <property type="term" value="F:transferase activity, transferring alkyl or aryl (other than methyl) groups"/>
    <property type="evidence" value="ECO:0007669"/>
    <property type="project" value="InterPro"/>
</dbReference>
<dbReference type="Gene3D" id="1.10.357.140">
    <property type="entry name" value="UbiA prenyltransferase"/>
    <property type="match status" value="1"/>
</dbReference>
<evidence type="ECO:0000256" key="1">
    <source>
        <dbReference type="ARBA" id="ARBA00004141"/>
    </source>
</evidence>
<protein>
    <submittedName>
        <fullName evidence="6">Prenyltransferase</fullName>
    </submittedName>
</protein>
<dbReference type="Gene3D" id="1.20.120.1780">
    <property type="entry name" value="UbiA prenyltransferase"/>
    <property type="match status" value="1"/>
</dbReference>
<feature type="transmembrane region" description="Helical" evidence="5">
    <location>
        <begin position="29"/>
        <end position="51"/>
    </location>
</feature>
<sequence>MTGKRSTLPMLFSVSRPLSWVNTAYPFGVAYALVTGEVSWTLILGTLFFLIPYNLAMYGINDVFDYESDLVNPRKGGVEGAVAPPDNHRAILIASAVTTIPFLVYLVAVGNLSANLVLAFSVFAVIAYSAKGLRFKEIPFVDSATSAVHFVSPMVYALVLADARADVHWSAQLVAVCAAFFCWSMASQAFGAVQDVVADRAGGLRSIATQTSAAFTTRFSVAMYVLSAVLLLLSLPSARIIAILLVPYIANIAPYWNVAERNAESANRAWRRFLWLNYVTGALISMYIIALQVF</sequence>
<dbReference type="InterPro" id="IPR000537">
    <property type="entry name" value="UbiA_prenyltransferase"/>
</dbReference>
<dbReference type="Proteomes" id="UP000251577">
    <property type="component" value="Unassembled WGS sequence"/>
</dbReference>
<comment type="caution">
    <text evidence="6">The sequence shown here is derived from an EMBL/GenBank/DDBJ whole genome shotgun (WGS) entry which is preliminary data.</text>
</comment>
<dbReference type="InterPro" id="IPR044878">
    <property type="entry name" value="UbiA_sf"/>
</dbReference>
<comment type="subcellular location">
    <subcellularLocation>
        <location evidence="1">Membrane</location>
        <topology evidence="1">Multi-pass membrane protein</topology>
    </subcellularLocation>
</comment>
<keyword evidence="7" id="KW-1185">Reference proteome</keyword>
<evidence type="ECO:0000256" key="3">
    <source>
        <dbReference type="ARBA" id="ARBA00022989"/>
    </source>
</evidence>
<feature type="transmembrane region" description="Helical" evidence="5">
    <location>
        <begin position="102"/>
        <end position="128"/>
    </location>
</feature>
<gene>
    <name evidence="6" type="ORF">DLJ54_04345</name>
</gene>
<feature type="transmembrane region" description="Helical" evidence="5">
    <location>
        <begin position="173"/>
        <end position="193"/>
    </location>
</feature>
<feature type="transmembrane region" description="Helical" evidence="5">
    <location>
        <begin position="273"/>
        <end position="293"/>
    </location>
</feature>
<evidence type="ECO:0000256" key="5">
    <source>
        <dbReference type="SAM" id="Phobius"/>
    </source>
</evidence>
<organism evidence="6 7">
    <name type="scientific">Corynebacterium heidelbergense</name>
    <dbReference type="NCBI Taxonomy" id="2055947"/>
    <lineage>
        <taxon>Bacteria</taxon>
        <taxon>Bacillati</taxon>
        <taxon>Actinomycetota</taxon>
        <taxon>Actinomycetes</taxon>
        <taxon>Mycobacteriales</taxon>
        <taxon>Corynebacteriaceae</taxon>
        <taxon>Corynebacterium</taxon>
    </lineage>
</organism>
<dbReference type="GO" id="GO:0016020">
    <property type="term" value="C:membrane"/>
    <property type="evidence" value="ECO:0007669"/>
    <property type="project" value="UniProtKB-SubCell"/>
</dbReference>
<evidence type="ECO:0000256" key="2">
    <source>
        <dbReference type="ARBA" id="ARBA00022692"/>
    </source>
</evidence>
<name>A0A364V6J1_9CORY</name>
<dbReference type="RefSeq" id="WP_113630594.1">
    <property type="nucleotide sequence ID" value="NZ_QHCV01000032.1"/>
</dbReference>
<keyword evidence="6" id="KW-0808">Transferase</keyword>
<dbReference type="EMBL" id="QHCV01000032">
    <property type="protein sequence ID" value="RAV32231.1"/>
    <property type="molecule type" value="Genomic_DNA"/>
</dbReference>
<dbReference type="Pfam" id="PF01040">
    <property type="entry name" value="UbiA"/>
    <property type="match status" value="1"/>
</dbReference>
<dbReference type="AlphaFoldDB" id="A0A364V6J1"/>
<dbReference type="CDD" id="cd13966">
    <property type="entry name" value="PT_UbiA_4"/>
    <property type="match status" value="1"/>
</dbReference>
<proteinExistence type="predicted"/>
<evidence type="ECO:0000256" key="4">
    <source>
        <dbReference type="ARBA" id="ARBA00023136"/>
    </source>
</evidence>
<feature type="transmembrane region" description="Helical" evidence="5">
    <location>
        <begin position="140"/>
        <end position="161"/>
    </location>
</feature>
<evidence type="ECO:0000313" key="6">
    <source>
        <dbReference type="EMBL" id="RAV32231.1"/>
    </source>
</evidence>